<dbReference type="KEGG" id="mech:Q9L42_012800"/>
<keyword evidence="5" id="KW-1185">Reference proteome</keyword>
<reference evidence="4 5" key="1">
    <citation type="journal article" date="2024" name="Microbiology">
        <title>Methylomarinum rosea sp. nov., a novel halophilic methanotrophic bacterium from the hypersaline Lake Elton.</title>
        <authorList>
            <person name="Suleimanov R.Z."/>
            <person name="Oshkin I.Y."/>
            <person name="Danilova O.V."/>
            <person name="Suzina N.E."/>
            <person name="Dedysh S.N."/>
        </authorList>
    </citation>
    <scope>NUCLEOTIDE SEQUENCE [LARGE SCALE GENOMIC DNA]</scope>
    <source>
        <strain evidence="4 5">Ch1-1</strain>
    </source>
</reference>
<feature type="transmembrane region" description="Helical" evidence="3">
    <location>
        <begin position="15"/>
        <end position="33"/>
    </location>
</feature>
<dbReference type="PANTHER" id="PTHR43037">
    <property type="entry name" value="UNNAMED PRODUCT-RELATED"/>
    <property type="match status" value="1"/>
</dbReference>
<dbReference type="Gene3D" id="3.40.50.1820">
    <property type="entry name" value="alpha/beta hydrolase"/>
    <property type="match status" value="1"/>
</dbReference>
<proteinExistence type="predicted"/>
<sequence>MLTRLKSKFATMRKYEVIIMLAPIVVVILLLLVDDDDEFAKMGTTSYAGVERQSCSPGSFQGQKGATYGEETPGGIKYNVRTPLNYDATFAHPLLVVYAPAQANRAKTERMTGLTYQATSLGFIVAYADHPELSTSSTVELGSIPEQVAKKWCIDKKRIYLTGHSDGGTVAMALAFMNGTRHIPSAIAPSAAGVSYRDLKTHSCPEPISVMVMHSKNDHLFPGYGSEASGWWAACNDCSPIPKTLENGCIAYTDCKNEVKTWYCEGEKIHAKWPQLNNVMLKFLASSSR</sequence>
<keyword evidence="1" id="KW-0732">Signal</keyword>
<dbReference type="GO" id="GO:0016787">
    <property type="term" value="F:hydrolase activity"/>
    <property type="evidence" value="ECO:0007669"/>
    <property type="project" value="UniProtKB-KW"/>
</dbReference>
<dbReference type="AlphaFoldDB" id="A0AAU7NQI6"/>
<keyword evidence="2" id="KW-0378">Hydrolase</keyword>
<evidence type="ECO:0000256" key="2">
    <source>
        <dbReference type="ARBA" id="ARBA00022801"/>
    </source>
</evidence>
<dbReference type="InterPro" id="IPR050955">
    <property type="entry name" value="Plant_Biomass_Hydrol_Est"/>
</dbReference>
<dbReference type="SUPFAM" id="SSF53474">
    <property type="entry name" value="alpha/beta-Hydrolases"/>
    <property type="match status" value="1"/>
</dbReference>
<organism evidence="4 5">
    <name type="scientific">Methylomarinum roseum</name>
    <dbReference type="NCBI Taxonomy" id="3067653"/>
    <lineage>
        <taxon>Bacteria</taxon>
        <taxon>Pseudomonadati</taxon>
        <taxon>Pseudomonadota</taxon>
        <taxon>Gammaproteobacteria</taxon>
        <taxon>Methylococcales</taxon>
        <taxon>Methylococcaceae</taxon>
        <taxon>Methylomarinum</taxon>
    </lineage>
</organism>
<dbReference type="RefSeq" id="WP_349431190.1">
    <property type="nucleotide sequence ID" value="NZ_CP157743.1"/>
</dbReference>
<dbReference type="InterPro" id="IPR029058">
    <property type="entry name" value="AB_hydrolase_fold"/>
</dbReference>
<evidence type="ECO:0000256" key="1">
    <source>
        <dbReference type="ARBA" id="ARBA00022729"/>
    </source>
</evidence>
<evidence type="ECO:0000313" key="4">
    <source>
        <dbReference type="EMBL" id="XBS19245.1"/>
    </source>
</evidence>
<name>A0AAU7NQI6_9GAMM</name>
<protein>
    <submittedName>
        <fullName evidence="4">Poly(3-hydroxybutyrate) depolymerase</fullName>
    </submittedName>
</protein>
<evidence type="ECO:0000256" key="3">
    <source>
        <dbReference type="SAM" id="Phobius"/>
    </source>
</evidence>
<keyword evidence="3" id="KW-0472">Membrane</keyword>
<dbReference type="Proteomes" id="UP001225378">
    <property type="component" value="Chromosome"/>
</dbReference>
<accession>A0AAU7NQI6</accession>
<dbReference type="EMBL" id="CP157743">
    <property type="protein sequence ID" value="XBS19245.1"/>
    <property type="molecule type" value="Genomic_DNA"/>
</dbReference>
<keyword evidence="3" id="KW-0812">Transmembrane</keyword>
<gene>
    <name evidence="4" type="ORF">Q9L42_012800</name>
</gene>
<dbReference type="PANTHER" id="PTHR43037:SF5">
    <property type="entry name" value="FERULOYL ESTERASE"/>
    <property type="match status" value="1"/>
</dbReference>
<evidence type="ECO:0000313" key="5">
    <source>
        <dbReference type="Proteomes" id="UP001225378"/>
    </source>
</evidence>
<keyword evidence="3" id="KW-1133">Transmembrane helix</keyword>